<protein>
    <submittedName>
        <fullName evidence="1">Uncharacterized protein</fullName>
    </submittedName>
</protein>
<proteinExistence type="predicted"/>
<evidence type="ECO:0000313" key="2">
    <source>
        <dbReference type="Proteomes" id="UP000187465"/>
    </source>
</evidence>
<comment type="caution">
    <text evidence="1">The sequence shown here is derived from an EMBL/GenBank/DDBJ whole genome shotgun (WGS) entry which is preliminary data.</text>
</comment>
<evidence type="ECO:0000313" key="1">
    <source>
        <dbReference type="EMBL" id="OMD31644.1"/>
    </source>
</evidence>
<name>A0A1R0X9Z3_9BACL</name>
<sequence length="62" mass="7330">MLTNLGSQLFDAVQFDFQKTPKGLIYLTVTDVYGEPHINNKWYTMIIKDGMVIRQEWTRIFC</sequence>
<dbReference type="Proteomes" id="UP000187465">
    <property type="component" value="Unassembled WGS sequence"/>
</dbReference>
<dbReference type="AlphaFoldDB" id="A0A1R0X9Z3"/>
<dbReference type="RefSeq" id="WP_036688806.1">
    <property type="nucleotide sequence ID" value="NZ_MKQN01000040.1"/>
</dbReference>
<gene>
    <name evidence="1" type="ORF">BJP51_17595</name>
</gene>
<accession>A0A1R0X9Z3</accession>
<organism evidence="1 2">
    <name type="scientific">Paenibacillus odorifer</name>
    <dbReference type="NCBI Taxonomy" id="189426"/>
    <lineage>
        <taxon>Bacteria</taxon>
        <taxon>Bacillati</taxon>
        <taxon>Bacillota</taxon>
        <taxon>Bacilli</taxon>
        <taxon>Bacillales</taxon>
        <taxon>Paenibacillaceae</taxon>
        <taxon>Paenibacillus</taxon>
    </lineage>
</organism>
<dbReference type="EMBL" id="MKQP01000020">
    <property type="protein sequence ID" value="OMD31644.1"/>
    <property type="molecule type" value="Genomic_DNA"/>
</dbReference>
<reference evidence="1 2" key="1">
    <citation type="submission" date="2016-10" db="EMBL/GenBank/DDBJ databases">
        <title>Paenibacillus species isolates.</title>
        <authorList>
            <person name="Beno S.M."/>
        </authorList>
    </citation>
    <scope>NUCLEOTIDE SEQUENCE [LARGE SCALE GENOMIC DNA]</scope>
    <source>
        <strain evidence="1 2">FSL H7-0604</strain>
    </source>
</reference>